<feature type="domain" description="Mechanosensitive ion channel MscS" evidence="2">
    <location>
        <begin position="223"/>
        <end position="271"/>
    </location>
</feature>
<proteinExistence type="predicted"/>
<keyword evidence="1" id="KW-0812">Transmembrane</keyword>
<dbReference type="Pfam" id="PF05552">
    <property type="entry name" value="MS_channel_1st_1"/>
    <property type="match status" value="2"/>
</dbReference>
<dbReference type="InterPro" id="IPR008910">
    <property type="entry name" value="MSC_TM_helix"/>
</dbReference>
<name>A0A8J6UDA4_9FLAO</name>
<feature type="transmembrane region" description="Helical" evidence="1">
    <location>
        <begin position="117"/>
        <end position="138"/>
    </location>
</feature>
<dbReference type="EMBL" id="JACVXB010000004">
    <property type="protein sequence ID" value="MBD0832709.1"/>
    <property type="molecule type" value="Genomic_DNA"/>
</dbReference>
<accession>A0A8J6UDA4</accession>
<comment type="caution">
    <text evidence="3">The sequence shown here is derived from an EMBL/GenBank/DDBJ whole genome shotgun (WGS) entry which is preliminary data.</text>
</comment>
<dbReference type="InterPro" id="IPR006685">
    <property type="entry name" value="MscS_channel_2nd"/>
</dbReference>
<keyword evidence="1" id="KW-1133">Transmembrane helix</keyword>
<feature type="transmembrane region" description="Helical" evidence="1">
    <location>
        <begin position="186"/>
        <end position="209"/>
    </location>
</feature>
<evidence type="ECO:0000313" key="4">
    <source>
        <dbReference type="Proteomes" id="UP000600588"/>
    </source>
</evidence>
<protein>
    <submittedName>
        <fullName evidence="3">Mechanosensitive ion channel</fullName>
    </submittedName>
</protein>
<evidence type="ECO:0000313" key="3">
    <source>
        <dbReference type="EMBL" id="MBD0832709.1"/>
    </source>
</evidence>
<organism evidence="3 4">
    <name type="scientific">Aestuariibaculum sediminum</name>
    <dbReference type="NCBI Taxonomy" id="2770637"/>
    <lineage>
        <taxon>Bacteria</taxon>
        <taxon>Pseudomonadati</taxon>
        <taxon>Bacteroidota</taxon>
        <taxon>Flavobacteriia</taxon>
        <taxon>Flavobacteriales</taxon>
        <taxon>Flavobacteriaceae</taxon>
    </lineage>
</organism>
<feature type="transmembrane region" description="Helical" evidence="1">
    <location>
        <begin position="25"/>
        <end position="50"/>
    </location>
</feature>
<keyword evidence="4" id="KW-1185">Reference proteome</keyword>
<feature type="transmembrane region" description="Helical" evidence="1">
    <location>
        <begin position="159"/>
        <end position="180"/>
    </location>
</feature>
<dbReference type="Pfam" id="PF00924">
    <property type="entry name" value="MS_channel_2nd"/>
    <property type="match status" value="1"/>
</dbReference>
<dbReference type="GO" id="GO:0008381">
    <property type="term" value="F:mechanosensitive monoatomic ion channel activity"/>
    <property type="evidence" value="ECO:0007669"/>
    <property type="project" value="InterPro"/>
</dbReference>
<dbReference type="AlphaFoldDB" id="A0A8J6UDA4"/>
<gene>
    <name evidence="3" type="ORF">ICJ83_11245</name>
</gene>
<dbReference type="GO" id="GO:0016020">
    <property type="term" value="C:membrane"/>
    <property type="evidence" value="ECO:0007669"/>
    <property type="project" value="InterPro"/>
</dbReference>
<sequence>MDKLMEWNDNVMHSLSTMTNEVAQVIPNLLGALAVLIIGWFLVKIIVAVVRKALKLAKADKLDEKLNEIQFLGGDNLKINSVDVITKFVKWAMYLIIIIVVTDILNLTIVSEEIRNFLRYLPQLFSAIIIFTIGLLLANFVKKAIQSFFDSVDLSGAKFISQIVFLLLLVFISITALNQAGVDTDIITSNITLVLGAFLLAFAIAFGLGAQKIVNDLLRAFYARKTYEVGQNIEFNDIIGEVERIDNTTITIKTTDGKLVVPINDLVESQVRIQE</sequence>
<dbReference type="SUPFAM" id="SSF82861">
    <property type="entry name" value="Mechanosensitive channel protein MscS (YggB), transmembrane region"/>
    <property type="match status" value="1"/>
</dbReference>
<dbReference type="RefSeq" id="WP_188230494.1">
    <property type="nucleotide sequence ID" value="NZ_JACVXB010000004.1"/>
</dbReference>
<reference evidence="3 4" key="1">
    <citation type="submission" date="2020-09" db="EMBL/GenBank/DDBJ databases">
        <title>TT11 complete genome.</title>
        <authorList>
            <person name="Wu Z."/>
        </authorList>
    </citation>
    <scope>NUCLEOTIDE SEQUENCE [LARGE SCALE GENOMIC DNA]</scope>
    <source>
        <strain evidence="3 4">TT11</strain>
    </source>
</reference>
<keyword evidence="1" id="KW-0472">Membrane</keyword>
<dbReference type="InterPro" id="IPR045275">
    <property type="entry name" value="MscS_archaea/bacteria_type"/>
</dbReference>
<evidence type="ECO:0000259" key="2">
    <source>
        <dbReference type="Pfam" id="PF00924"/>
    </source>
</evidence>
<dbReference type="Proteomes" id="UP000600588">
    <property type="component" value="Unassembled WGS sequence"/>
</dbReference>
<dbReference type="Gene3D" id="1.10.287.1260">
    <property type="match status" value="2"/>
</dbReference>
<dbReference type="PANTHER" id="PTHR30221">
    <property type="entry name" value="SMALL-CONDUCTANCE MECHANOSENSITIVE CHANNEL"/>
    <property type="match status" value="1"/>
</dbReference>
<evidence type="ECO:0000256" key="1">
    <source>
        <dbReference type="SAM" id="Phobius"/>
    </source>
</evidence>
<feature type="transmembrane region" description="Helical" evidence="1">
    <location>
        <begin position="91"/>
        <end position="111"/>
    </location>
</feature>
<dbReference type="PANTHER" id="PTHR30221:SF1">
    <property type="entry name" value="SMALL-CONDUCTANCE MECHANOSENSITIVE CHANNEL"/>
    <property type="match status" value="1"/>
</dbReference>
<dbReference type="InterPro" id="IPR011014">
    <property type="entry name" value="MscS_channel_TM-2"/>
</dbReference>